<proteinExistence type="predicted"/>
<name>A0A0R2NQ62_9LACO</name>
<comment type="caution">
    <text evidence="2">The sequence shown here is derived from an EMBL/GenBank/DDBJ whole genome shotgun (WGS) entry which is preliminary data.</text>
</comment>
<gene>
    <name evidence="2" type="ORF">IV88_GL000267</name>
</gene>
<protein>
    <submittedName>
        <fullName evidence="2">Uncharacterized protein</fullName>
    </submittedName>
</protein>
<feature type="transmembrane region" description="Helical" evidence="1">
    <location>
        <begin position="29"/>
        <end position="46"/>
    </location>
</feature>
<feature type="transmembrane region" description="Helical" evidence="1">
    <location>
        <begin position="52"/>
        <end position="76"/>
    </location>
</feature>
<dbReference type="Proteomes" id="UP000051249">
    <property type="component" value="Unassembled WGS sequence"/>
</dbReference>
<keyword evidence="1" id="KW-0472">Membrane</keyword>
<dbReference type="RefSeq" id="WP_057799100.1">
    <property type="nucleotide sequence ID" value="NZ_BJZZ01000011.1"/>
</dbReference>
<dbReference type="PATRIC" id="fig|480391.4.peg.270"/>
<dbReference type="EMBL" id="JQCQ01000012">
    <property type="protein sequence ID" value="KRO25322.1"/>
    <property type="molecule type" value="Genomic_DNA"/>
</dbReference>
<dbReference type="AlphaFoldDB" id="A0A0R2NQ62"/>
<keyword evidence="1" id="KW-0812">Transmembrane</keyword>
<keyword evidence="3" id="KW-1185">Reference proteome</keyword>
<evidence type="ECO:0000313" key="2">
    <source>
        <dbReference type="EMBL" id="KRO25322.1"/>
    </source>
</evidence>
<evidence type="ECO:0000256" key="1">
    <source>
        <dbReference type="SAM" id="Phobius"/>
    </source>
</evidence>
<sequence>MKRYDKTPIQEWAEHPLKTTKFVIMFNKYGWIGIILIIISLTATIFQMHSTFITIINVIIGTLAVLDLGLMLYEVITRARMNRKAKK</sequence>
<accession>A0A0R2NQ62</accession>
<keyword evidence="1" id="KW-1133">Transmembrane helix</keyword>
<evidence type="ECO:0000313" key="3">
    <source>
        <dbReference type="Proteomes" id="UP000051249"/>
    </source>
</evidence>
<reference evidence="2 3" key="1">
    <citation type="journal article" date="2015" name="Genome Announc.">
        <title>Expanding the biotechnology potential of lactobacilli through comparative genomics of 213 strains and associated genera.</title>
        <authorList>
            <person name="Sun Z."/>
            <person name="Harris H.M."/>
            <person name="McCann A."/>
            <person name="Guo C."/>
            <person name="Argimon S."/>
            <person name="Zhang W."/>
            <person name="Yang X."/>
            <person name="Jeffery I.B."/>
            <person name="Cooney J.C."/>
            <person name="Kagawa T.F."/>
            <person name="Liu W."/>
            <person name="Song Y."/>
            <person name="Salvetti E."/>
            <person name="Wrobel A."/>
            <person name="Rasinkangas P."/>
            <person name="Parkhill J."/>
            <person name="Rea M.C."/>
            <person name="O'Sullivan O."/>
            <person name="Ritari J."/>
            <person name="Douillard F.P."/>
            <person name="Paul Ross R."/>
            <person name="Yang R."/>
            <person name="Briner A.E."/>
            <person name="Felis G.E."/>
            <person name="de Vos W.M."/>
            <person name="Barrangou R."/>
            <person name="Klaenhammer T.R."/>
            <person name="Caufield P.W."/>
            <person name="Cui Y."/>
            <person name="Zhang H."/>
            <person name="O'Toole P.W."/>
        </authorList>
    </citation>
    <scope>NUCLEOTIDE SEQUENCE [LARGE SCALE GENOMIC DNA]</scope>
    <source>
        <strain evidence="2 3">DSM 23026</strain>
    </source>
</reference>
<organism evidence="2 3">
    <name type="scientific">Pediococcus argentinicus</name>
    <dbReference type="NCBI Taxonomy" id="480391"/>
    <lineage>
        <taxon>Bacteria</taxon>
        <taxon>Bacillati</taxon>
        <taxon>Bacillota</taxon>
        <taxon>Bacilli</taxon>
        <taxon>Lactobacillales</taxon>
        <taxon>Lactobacillaceae</taxon>
        <taxon>Pediococcus</taxon>
    </lineage>
</organism>